<protein>
    <submittedName>
        <fullName evidence="1">Uncharacterized protein</fullName>
    </submittedName>
</protein>
<reference evidence="1 2" key="2">
    <citation type="journal article" date="2022" name="Mol. Ecol. Resour.">
        <title>The genomes of chicory, endive, great burdock and yacon provide insights into Asteraceae paleo-polyploidization history and plant inulin production.</title>
        <authorList>
            <person name="Fan W."/>
            <person name="Wang S."/>
            <person name="Wang H."/>
            <person name="Wang A."/>
            <person name="Jiang F."/>
            <person name="Liu H."/>
            <person name="Zhao H."/>
            <person name="Xu D."/>
            <person name="Zhang Y."/>
        </authorList>
    </citation>
    <scope>NUCLEOTIDE SEQUENCE [LARGE SCALE GENOMIC DNA]</scope>
    <source>
        <strain evidence="2">cv. Niubang</strain>
    </source>
</reference>
<proteinExistence type="predicted"/>
<dbReference type="Proteomes" id="UP001055879">
    <property type="component" value="Linkage Group LG13"/>
</dbReference>
<sequence length="584" mass="65241">MESQPKWEDFIDAEDYLNGKHKFNINHRLVLLFHRIDVDPSDGFVTEHELTEWNLEQSKREVFHRSQREMKLHDKTTEMKMKRQVVTRAHGVKQVKTVGGHGWRRTNEYCIDNKKEISELKEGVIGDGGELHLPPPTATTTCLRCLCAAKALVAMECLILQPEDQERKTSVAKLYMAEEFQAEVCGGNWWSSPRTTTFTGSSYIGNYGGCYQNYDFMNTKTWSTEDSSSNTHTSIISQKSGGCATAISPDSAFQMMGSPPSTTTNWNQALLINGRNEDGSIFNETLPEILNNLNSGGQDSGGFDMDQQQTSNFMTNSGDSTGNLVSSTSSYGYPSSLLQTLFDSTSPAPRPLYDFEANLSEFNPVSSMPRFTSLVKPKQQDSGGLGLGLVKTPFWNNASVLDSNDNRAGFFGSTQSRYLSSTYEEKPNCPNLIKSQNEEIRDMGSSMKKNSGESTFKRPRLETPSPLPTFKVRKEKLGDRVTALQQLVSPFGKTDTASVLHEAIEYIKLLHDQVNVLSAPYMKNGATMQRQQIHDRKVKDSIEGAKQHDLRSRGLCLVPVSSTFPVTTETVPDYWSSSFGNTFR</sequence>
<dbReference type="EMBL" id="CM042059">
    <property type="protein sequence ID" value="KAI3680603.1"/>
    <property type="molecule type" value="Genomic_DNA"/>
</dbReference>
<name>A0ACB8YAG7_ARCLA</name>
<gene>
    <name evidence="1" type="ORF">L6452_35376</name>
</gene>
<comment type="caution">
    <text evidence="1">The sequence shown here is derived from an EMBL/GenBank/DDBJ whole genome shotgun (WGS) entry which is preliminary data.</text>
</comment>
<evidence type="ECO:0000313" key="1">
    <source>
        <dbReference type="EMBL" id="KAI3680603.1"/>
    </source>
</evidence>
<keyword evidence="2" id="KW-1185">Reference proteome</keyword>
<accession>A0ACB8YAG7</accession>
<evidence type="ECO:0000313" key="2">
    <source>
        <dbReference type="Proteomes" id="UP001055879"/>
    </source>
</evidence>
<organism evidence="1 2">
    <name type="scientific">Arctium lappa</name>
    <name type="common">Greater burdock</name>
    <name type="synonym">Lappa major</name>
    <dbReference type="NCBI Taxonomy" id="4217"/>
    <lineage>
        <taxon>Eukaryota</taxon>
        <taxon>Viridiplantae</taxon>
        <taxon>Streptophyta</taxon>
        <taxon>Embryophyta</taxon>
        <taxon>Tracheophyta</taxon>
        <taxon>Spermatophyta</taxon>
        <taxon>Magnoliopsida</taxon>
        <taxon>eudicotyledons</taxon>
        <taxon>Gunneridae</taxon>
        <taxon>Pentapetalae</taxon>
        <taxon>asterids</taxon>
        <taxon>campanulids</taxon>
        <taxon>Asterales</taxon>
        <taxon>Asteraceae</taxon>
        <taxon>Carduoideae</taxon>
        <taxon>Cardueae</taxon>
        <taxon>Arctiinae</taxon>
        <taxon>Arctium</taxon>
    </lineage>
</organism>
<reference evidence="2" key="1">
    <citation type="journal article" date="2022" name="Mol. Ecol. Resour.">
        <title>The genomes of chicory, endive, great burdock and yacon provide insights into Asteraceae palaeo-polyploidization history and plant inulin production.</title>
        <authorList>
            <person name="Fan W."/>
            <person name="Wang S."/>
            <person name="Wang H."/>
            <person name="Wang A."/>
            <person name="Jiang F."/>
            <person name="Liu H."/>
            <person name="Zhao H."/>
            <person name="Xu D."/>
            <person name="Zhang Y."/>
        </authorList>
    </citation>
    <scope>NUCLEOTIDE SEQUENCE [LARGE SCALE GENOMIC DNA]</scope>
    <source>
        <strain evidence="2">cv. Niubang</strain>
    </source>
</reference>